<dbReference type="InterPro" id="IPR000182">
    <property type="entry name" value="GNAT_dom"/>
</dbReference>
<evidence type="ECO:0000256" key="3">
    <source>
        <dbReference type="ARBA" id="ARBA00038502"/>
    </source>
</evidence>
<dbReference type="Gene3D" id="3.40.630.30">
    <property type="match status" value="1"/>
</dbReference>
<dbReference type="GO" id="GO:0008999">
    <property type="term" value="F:protein-N-terminal-alanine acetyltransferase activity"/>
    <property type="evidence" value="ECO:0007669"/>
    <property type="project" value="TreeGrafter"/>
</dbReference>
<dbReference type="AlphaFoldDB" id="A0A6J7TZF8"/>
<dbReference type="InterPro" id="IPR016181">
    <property type="entry name" value="Acyl_CoA_acyltransferase"/>
</dbReference>
<dbReference type="InterPro" id="IPR051531">
    <property type="entry name" value="N-acetyltransferase"/>
</dbReference>
<protein>
    <submittedName>
        <fullName evidence="5">Unannotated protein</fullName>
    </submittedName>
</protein>
<dbReference type="PROSITE" id="PS51186">
    <property type="entry name" value="GNAT"/>
    <property type="match status" value="1"/>
</dbReference>
<evidence type="ECO:0000313" key="5">
    <source>
        <dbReference type="EMBL" id="CAB5058432.1"/>
    </source>
</evidence>
<proteinExistence type="inferred from homology"/>
<accession>A0A6J7TZF8</accession>
<keyword evidence="2" id="KW-0012">Acyltransferase</keyword>
<evidence type="ECO:0000256" key="1">
    <source>
        <dbReference type="ARBA" id="ARBA00022679"/>
    </source>
</evidence>
<comment type="similarity">
    <text evidence="3">Belongs to the acetyltransferase family. RimJ subfamily.</text>
</comment>
<evidence type="ECO:0000259" key="4">
    <source>
        <dbReference type="PROSITE" id="PS51186"/>
    </source>
</evidence>
<evidence type="ECO:0000256" key="2">
    <source>
        <dbReference type="ARBA" id="ARBA00023315"/>
    </source>
</evidence>
<dbReference type="GO" id="GO:0005737">
    <property type="term" value="C:cytoplasm"/>
    <property type="evidence" value="ECO:0007669"/>
    <property type="project" value="TreeGrafter"/>
</dbReference>
<dbReference type="PANTHER" id="PTHR43792:SF8">
    <property type="entry name" value="[RIBOSOMAL PROTEIN US5]-ALANINE N-ACETYLTRANSFERASE"/>
    <property type="match status" value="1"/>
</dbReference>
<dbReference type="SUPFAM" id="SSF55729">
    <property type="entry name" value="Acyl-CoA N-acyltransferases (Nat)"/>
    <property type="match status" value="1"/>
</dbReference>
<sequence length="184" mass="21382">MLLQSGEIKLRSLRRTDKKQWEQLRLKNEKWLRPWEATSPDPLISLPRFQQMLAFQRREEKALRSITWAVVYQGRICGQITLAGISFGSYKGGHIGYWITSELAGRGFIPMAVNLVSEYAFKELGLHRLEISMRPENAASKQVALKCGFEFESLRKRFLHIDGDWRDHHTYVKVHESTRSGHTP</sequence>
<dbReference type="PANTHER" id="PTHR43792">
    <property type="entry name" value="GNAT FAMILY, PUTATIVE (AFU_ORTHOLOGUE AFUA_3G00765)-RELATED-RELATED"/>
    <property type="match status" value="1"/>
</dbReference>
<gene>
    <name evidence="5" type="ORF">UFOPK4366_00105</name>
</gene>
<dbReference type="Pfam" id="PF13302">
    <property type="entry name" value="Acetyltransf_3"/>
    <property type="match status" value="1"/>
</dbReference>
<feature type="domain" description="N-acetyltransferase" evidence="4">
    <location>
        <begin position="8"/>
        <end position="172"/>
    </location>
</feature>
<reference evidence="5" key="1">
    <citation type="submission" date="2020-05" db="EMBL/GenBank/DDBJ databases">
        <authorList>
            <person name="Chiriac C."/>
            <person name="Salcher M."/>
            <person name="Ghai R."/>
            <person name="Kavagutti S V."/>
        </authorList>
    </citation>
    <scope>NUCLEOTIDE SEQUENCE</scope>
</reference>
<organism evidence="5">
    <name type="scientific">freshwater metagenome</name>
    <dbReference type="NCBI Taxonomy" id="449393"/>
    <lineage>
        <taxon>unclassified sequences</taxon>
        <taxon>metagenomes</taxon>
        <taxon>ecological metagenomes</taxon>
    </lineage>
</organism>
<dbReference type="EMBL" id="CAFBQS010000007">
    <property type="protein sequence ID" value="CAB5058432.1"/>
    <property type="molecule type" value="Genomic_DNA"/>
</dbReference>
<name>A0A6J7TZF8_9ZZZZ</name>
<keyword evidence="1" id="KW-0808">Transferase</keyword>